<keyword evidence="2" id="KW-0969">Cilium</keyword>
<keyword evidence="1" id="KW-1133">Transmembrane helix</keyword>
<reference evidence="2 3" key="1">
    <citation type="submission" date="2020-01" db="EMBL/GenBank/DDBJ databases">
        <title>Complete genome sequence of a human oral phylogroup 1 Treponema sp. strain ATCC 700766, originally isolated from periodontitis dental plaque.</title>
        <authorList>
            <person name="Chan Y."/>
            <person name="Huo Y.-B."/>
            <person name="Yu X.-L."/>
            <person name="Zeng H."/>
            <person name="Leung W.-K."/>
            <person name="Watt R.M."/>
        </authorList>
    </citation>
    <scope>NUCLEOTIDE SEQUENCE [LARGE SCALE GENOMIC DNA]</scope>
    <source>
        <strain evidence="2 3">OMZ 804</strain>
    </source>
</reference>
<gene>
    <name evidence="2" type="ORF">GWP43_03575</name>
</gene>
<evidence type="ECO:0000256" key="1">
    <source>
        <dbReference type="SAM" id="Phobius"/>
    </source>
</evidence>
<dbReference type="AlphaFoldDB" id="A0A6P1XYU9"/>
<feature type="transmembrane region" description="Helical" evidence="1">
    <location>
        <begin position="12"/>
        <end position="33"/>
    </location>
</feature>
<keyword evidence="2" id="KW-0282">Flagellum</keyword>
<keyword evidence="1" id="KW-0812">Transmembrane</keyword>
<keyword evidence="2" id="KW-0966">Cell projection</keyword>
<dbReference type="KEGG" id="trz:GWP43_03575"/>
<protein>
    <submittedName>
        <fullName evidence="2">Flagellar basal body-associated protein FliL</fullName>
    </submittedName>
</protein>
<dbReference type="EMBL" id="CP048020">
    <property type="protein sequence ID" value="QHX42678.1"/>
    <property type="molecule type" value="Genomic_DNA"/>
</dbReference>
<dbReference type="Proteomes" id="UP000464374">
    <property type="component" value="Chromosome"/>
</dbReference>
<organism evidence="2 3">
    <name type="scientific">Treponema vincentii</name>
    <dbReference type="NCBI Taxonomy" id="69710"/>
    <lineage>
        <taxon>Bacteria</taxon>
        <taxon>Pseudomonadati</taxon>
        <taxon>Spirochaetota</taxon>
        <taxon>Spirochaetia</taxon>
        <taxon>Spirochaetales</taxon>
        <taxon>Treponemataceae</taxon>
        <taxon>Treponema</taxon>
    </lineage>
</organism>
<sequence>MSVYPSDKLFKLLRGIIIVLIAAIIIGTVIAVVKKTKERASGRQDEESDAGAVYIPPKEYALYGDLGQLRAITADNPPITVILKPFLEYKASDTAFQEELVAQKEALKKSILDWFSLESAYRLSSELPQDIKRALMERINKQLVLGSIHNIYFEEFVILY</sequence>
<accession>A0A6P1XYU9</accession>
<evidence type="ECO:0000313" key="3">
    <source>
        <dbReference type="Proteomes" id="UP000464374"/>
    </source>
</evidence>
<name>A0A6P1XYU9_9SPIR</name>
<evidence type="ECO:0000313" key="2">
    <source>
        <dbReference type="EMBL" id="QHX42678.1"/>
    </source>
</evidence>
<dbReference type="RefSeq" id="WP_162662758.1">
    <property type="nucleotide sequence ID" value="NZ_CP048020.1"/>
</dbReference>
<proteinExistence type="predicted"/>
<keyword evidence="1" id="KW-0472">Membrane</keyword>